<dbReference type="eggNOG" id="ENOG5033K9N">
    <property type="taxonomic scope" value="Bacteria"/>
</dbReference>
<sequence length="106" mass="12326">MPKRLTGSAGTGKKIMQNQNLFNYTYNGSEKLSENKTLYKFDWSFDNYQSGYISIELLPDGEISQFSLMGCNNNQREFVSTLGAYNDPSLYNIFRMMLQYQNIKFI</sequence>
<dbReference type="EMBL" id="AQFT01000033">
    <property type="protein sequence ID" value="EMZ34683.1"/>
    <property type="molecule type" value="Genomic_DNA"/>
</dbReference>
<proteinExistence type="predicted"/>
<dbReference type="Proteomes" id="UP000012589">
    <property type="component" value="Unassembled WGS sequence"/>
</dbReference>
<keyword evidence="2" id="KW-1185">Reference proteome</keyword>
<dbReference type="STRING" id="1235802.C823_01064"/>
<comment type="caution">
    <text evidence="1">The sequence shown here is derived from an EMBL/GenBank/DDBJ whole genome shotgun (WGS) entry which is preliminary data.</text>
</comment>
<dbReference type="OrthoDB" id="2088066at2"/>
<organism evidence="1 2">
    <name type="scientific">Eubacterium plexicaudatum ASF492</name>
    <dbReference type="NCBI Taxonomy" id="1235802"/>
    <lineage>
        <taxon>Bacteria</taxon>
        <taxon>Bacillati</taxon>
        <taxon>Bacillota</taxon>
        <taxon>Clostridia</taxon>
        <taxon>Eubacteriales</taxon>
        <taxon>Eubacteriaceae</taxon>
        <taxon>Eubacterium</taxon>
    </lineage>
</organism>
<dbReference type="AlphaFoldDB" id="N2B849"/>
<reference evidence="1 2" key="1">
    <citation type="journal article" date="2014" name="Genome Announc.">
        <title>Draft genome sequences of the altered schaedler flora, a defined bacterial community from gnotobiotic mice.</title>
        <authorList>
            <person name="Wannemuehler M.J."/>
            <person name="Overstreet A.M."/>
            <person name="Ward D.V."/>
            <person name="Phillips G.J."/>
        </authorList>
    </citation>
    <scope>NUCLEOTIDE SEQUENCE [LARGE SCALE GENOMIC DNA]</scope>
    <source>
        <strain evidence="1 2">ASF492</strain>
    </source>
</reference>
<dbReference type="HOGENOM" id="CLU_2286533_0_0_9"/>
<evidence type="ECO:0000313" key="2">
    <source>
        <dbReference type="Proteomes" id="UP000012589"/>
    </source>
</evidence>
<evidence type="ECO:0000313" key="1">
    <source>
        <dbReference type="EMBL" id="EMZ34683.1"/>
    </source>
</evidence>
<accession>N2B849</accession>
<protein>
    <submittedName>
        <fullName evidence="1">Uncharacterized protein</fullName>
    </submittedName>
</protein>
<name>N2B849_9FIRM</name>
<gene>
    <name evidence="1" type="ORF">C823_01064</name>
</gene>